<accession>A0ACD2U3H1</accession>
<name>A0ACD2U3H1_9PSED</name>
<keyword evidence="2" id="KW-1185">Reference proteome</keyword>
<organism evidence="1 2">
    <name type="scientific">Pseudomonas helmanticensis</name>
    <dbReference type="NCBI Taxonomy" id="1471381"/>
    <lineage>
        <taxon>Bacteria</taxon>
        <taxon>Pseudomonadati</taxon>
        <taxon>Pseudomonadota</taxon>
        <taxon>Gammaproteobacteria</taxon>
        <taxon>Pseudomonadales</taxon>
        <taxon>Pseudomonadaceae</taxon>
        <taxon>Pseudomonas</taxon>
    </lineage>
</organism>
<gene>
    <name evidence="1" type="ORF">SAMN04488483_1714</name>
</gene>
<protein>
    <submittedName>
        <fullName evidence="1">Uncharacterized protein</fullName>
    </submittedName>
</protein>
<dbReference type="Proteomes" id="UP001158048">
    <property type="component" value="Unassembled WGS sequence"/>
</dbReference>
<evidence type="ECO:0000313" key="1">
    <source>
        <dbReference type="EMBL" id="SMQ24560.1"/>
    </source>
</evidence>
<evidence type="ECO:0000313" key="2">
    <source>
        <dbReference type="Proteomes" id="UP001158048"/>
    </source>
</evidence>
<dbReference type="EMBL" id="FXUY01000001">
    <property type="protein sequence ID" value="SMQ24560.1"/>
    <property type="molecule type" value="Genomic_DNA"/>
</dbReference>
<reference evidence="1" key="1">
    <citation type="submission" date="2017-05" db="EMBL/GenBank/DDBJ databases">
        <authorList>
            <person name="Varghese N."/>
            <person name="Submissions S."/>
        </authorList>
    </citation>
    <scope>NUCLEOTIDE SEQUENCE</scope>
    <source>
        <strain evidence="1">LMG 28168</strain>
    </source>
</reference>
<sequence length="157" mass="17597">MNVISAAMYQSKHTRAPHPVFTIDSIPLGNWIKGVIYDAIGNDDTDGLVPAQGWLTDDDHSRYAWQVLEPNAEDSSTIVPLLICPDDMDLSCTVAVVEQVIRGETVIWERFGRAVDIVSGVITAVAWNEKNQRALFQKVQFQDALSAFKRLTEHEWV</sequence>
<comment type="caution">
    <text evidence="1">The sequence shown here is derived from an EMBL/GenBank/DDBJ whole genome shotgun (WGS) entry which is preliminary data.</text>
</comment>
<proteinExistence type="predicted"/>